<keyword evidence="2" id="KW-1185">Reference proteome</keyword>
<sequence>MIKLFMGKKGSGKTKRLIDSANDSIKKVKGHVVYVDYDNSHMFQIDYRVRFISTKEYQITDEEGFYGFLCGIIASNYDIETVFIDSLYSITRKELKELEGFFSKLDSLEMKYNVSFILSVNCDKEEPPMFLSKYTSITLD</sequence>
<name>A0A6I0EZ23_9FIRM</name>
<dbReference type="GO" id="GO:0005524">
    <property type="term" value="F:ATP binding"/>
    <property type="evidence" value="ECO:0007669"/>
    <property type="project" value="UniProtKB-KW"/>
</dbReference>
<protein>
    <submittedName>
        <fullName evidence="1">ATP-binding protein</fullName>
    </submittedName>
</protein>
<gene>
    <name evidence="1" type="ORF">F8154_12610</name>
</gene>
<dbReference type="InterPro" id="IPR027417">
    <property type="entry name" value="P-loop_NTPase"/>
</dbReference>
<dbReference type="OrthoDB" id="1953676at2"/>
<dbReference type="RefSeq" id="WP_151861977.1">
    <property type="nucleotide sequence ID" value="NZ_WBZC01000056.1"/>
</dbReference>
<evidence type="ECO:0000313" key="1">
    <source>
        <dbReference type="EMBL" id="KAB3531630.1"/>
    </source>
</evidence>
<keyword evidence="1" id="KW-0067">ATP-binding</keyword>
<dbReference type="EMBL" id="WBZC01000056">
    <property type="protein sequence ID" value="KAB3531630.1"/>
    <property type="molecule type" value="Genomic_DNA"/>
</dbReference>
<dbReference type="Proteomes" id="UP000432715">
    <property type="component" value="Unassembled WGS sequence"/>
</dbReference>
<dbReference type="AlphaFoldDB" id="A0A6I0EZ23"/>
<reference evidence="1 2" key="1">
    <citation type="submission" date="2019-10" db="EMBL/GenBank/DDBJ databases">
        <title>Alkaliphilus serpentinus sp. nov. and Alkaliphilus pronyensis sp. nov., two novel anaerobic alkaliphilic species isolated from the serpentinized-hosted hydrothermal field of the Prony Bay (New Caledonia).</title>
        <authorList>
            <person name="Postec A."/>
        </authorList>
    </citation>
    <scope>NUCLEOTIDE SEQUENCE [LARGE SCALE GENOMIC DNA]</scope>
    <source>
        <strain evidence="1 2">LacV</strain>
    </source>
</reference>
<proteinExistence type="predicted"/>
<keyword evidence="1" id="KW-0547">Nucleotide-binding</keyword>
<evidence type="ECO:0000313" key="2">
    <source>
        <dbReference type="Proteomes" id="UP000432715"/>
    </source>
</evidence>
<dbReference type="SUPFAM" id="SSF52540">
    <property type="entry name" value="P-loop containing nucleoside triphosphate hydrolases"/>
    <property type="match status" value="1"/>
</dbReference>
<comment type="caution">
    <text evidence="1">The sequence shown here is derived from an EMBL/GenBank/DDBJ whole genome shotgun (WGS) entry which is preliminary data.</text>
</comment>
<organism evidence="1 2">
    <name type="scientific">Alkaliphilus pronyensis</name>
    <dbReference type="NCBI Taxonomy" id="1482732"/>
    <lineage>
        <taxon>Bacteria</taxon>
        <taxon>Bacillati</taxon>
        <taxon>Bacillota</taxon>
        <taxon>Clostridia</taxon>
        <taxon>Peptostreptococcales</taxon>
        <taxon>Natronincolaceae</taxon>
        <taxon>Alkaliphilus</taxon>
    </lineage>
</organism>
<accession>A0A6I0EZ23</accession>